<dbReference type="EMBL" id="RMBX01000007">
    <property type="protein sequence ID" value="RPD40397.1"/>
    <property type="molecule type" value="Genomic_DNA"/>
</dbReference>
<organism evidence="2 3">
    <name type="scientific">Chitinophaga barathri</name>
    <dbReference type="NCBI Taxonomy" id="1647451"/>
    <lineage>
        <taxon>Bacteria</taxon>
        <taxon>Pseudomonadati</taxon>
        <taxon>Bacteroidota</taxon>
        <taxon>Chitinophagia</taxon>
        <taxon>Chitinophagales</taxon>
        <taxon>Chitinophagaceae</taxon>
        <taxon>Chitinophaga</taxon>
    </lineage>
</organism>
<dbReference type="AlphaFoldDB" id="A0A3N4MFF2"/>
<comment type="caution">
    <text evidence="2">The sequence shown here is derived from an EMBL/GenBank/DDBJ whole genome shotgun (WGS) entry which is preliminary data.</text>
</comment>
<name>A0A3N4MFF2_9BACT</name>
<reference evidence="3" key="1">
    <citation type="submission" date="2018-11" db="EMBL/GenBank/DDBJ databases">
        <title>Chitinophaga lutea sp.nov., isolate from arsenic contaminated soil.</title>
        <authorList>
            <person name="Zong Y."/>
        </authorList>
    </citation>
    <scope>NUCLEOTIDE SEQUENCE [LARGE SCALE GENOMIC DNA]</scope>
    <source>
        <strain evidence="3">YLT18</strain>
    </source>
</reference>
<feature type="transmembrane region" description="Helical" evidence="1">
    <location>
        <begin position="36"/>
        <end position="60"/>
    </location>
</feature>
<keyword evidence="1" id="KW-1133">Transmembrane helix</keyword>
<evidence type="ECO:0000256" key="1">
    <source>
        <dbReference type="SAM" id="Phobius"/>
    </source>
</evidence>
<proteinExistence type="predicted"/>
<dbReference type="Proteomes" id="UP000279089">
    <property type="component" value="Unassembled WGS sequence"/>
</dbReference>
<accession>A0A3N4MFF2</accession>
<gene>
    <name evidence="2" type="ORF">EG028_13895</name>
</gene>
<evidence type="ECO:0000313" key="3">
    <source>
        <dbReference type="Proteomes" id="UP000279089"/>
    </source>
</evidence>
<keyword evidence="1" id="KW-0812">Transmembrane</keyword>
<keyword evidence="1" id="KW-0472">Membrane</keyword>
<evidence type="ECO:0000313" key="2">
    <source>
        <dbReference type="EMBL" id="RPD40397.1"/>
    </source>
</evidence>
<keyword evidence="3" id="KW-1185">Reference proteome</keyword>
<protein>
    <submittedName>
        <fullName evidence="2">Uncharacterized protein</fullName>
    </submittedName>
</protein>
<sequence length="61" mass="5731">MICASCSIIGPCGGLGGVGGLGGLAGGAGGLGTAQLAANIIMAAAALFIHTVFISLKYLIP</sequence>